<reference evidence="8" key="2">
    <citation type="journal article" date="2022" name="Microbiol. Resour. Announc.">
        <title>Metagenome Sequencing to Explore Phylogenomics of Terrestrial Cyanobacteria.</title>
        <authorList>
            <person name="Ward R.D."/>
            <person name="Stajich J.E."/>
            <person name="Johansen J.R."/>
            <person name="Huntemann M."/>
            <person name="Clum A."/>
            <person name="Foster B."/>
            <person name="Foster B."/>
            <person name="Roux S."/>
            <person name="Palaniappan K."/>
            <person name="Varghese N."/>
            <person name="Mukherjee S."/>
            <person name="Reddy T.B.K."/>
            <person name="Daum C."/>
            <person name="Copeland A."/>
            <person name="Chen I.A."/>
            <person name="Ivanova N.N."/>
            <person name="Kyrpides N.C."/>
            <person name="Shapiro N."/>
            <person name="Eloe-Fadrosh E.A."/>
            <person name="Pietrasiak N."/>
        </authorList>
    </citation>
    <scope>NUCLEOTIDE SEQUENCE</scope>
    <source>
        <strain evidence="8">CPER-KK1</strain>
    </source>
</reference>
<dbReference type="EMBL" id="JAHHIF010000016">
    <property type="protein sequence ID" value="MBW4545576.1"/>
    <property type="molecule type" value="Genomic_DNA"/>
</dbReference>
<evidence type="ECO:0000259" key="7">
    <source>
        <dbReference type="PROSITE" id="PS50885"/>
    </source>
</evidence>
<dbReference type="AlphaFoldDB" id="A0A951PLT8"/>
<evidence type="ECO:0000256" key="4">
    <source>
        <dbReference type="SAM" id="Coils"/>
    </source>
</evidence>
<dbReference type="SUPFAM" id="SSF58104">
    <property type="entry name" value="Methyl-accepting chemotaxis protein (MCP) signaling domain"/>
    <property type="match status" value="1"/>
</dbReference>
<evidence type="ECO:0000256" key="5">
    <source>
        <dbReference type="SAM" id="Phobius"/>
    </source>
</evidence>
<feature type="domain" description="HAMP" evidence="7">
    <location>
        <begin position="250"/>
        <end position="303"/>
    </location>
</feature>
<dbReference type="InterPro" id="IPR024478">
    <property type="entry name" value="HlyB_4HB_MCP"/>
</dbReference>
<dbReference type="GO" id="GO:0016020">
    <property type="term" value="C:membrane"/>
    <property type="evidence" value="ECO:0007669"/>
    <property type="project" value="InterPro"/>
</dbReference>
<dbReference type="Pfam" id="PF00672">
    <property type="entry name" value="HAMP"/>
    <property type="match status" value="1"/>
</dbReference>
<proteinExistence type="inferred from homology"/>
<dbReference type="InterPro" id="IPR003660">
    <property type="entry name" value="HAMP_dom"/>
</dbReference>
<feature type="domain" description="Methyl-accepting transducer" evidence="6">
    <location>
        <begin position="308"/>
        <end position="544"/>
    </location>
</feature>
<dbReference type="Proteomes" id="UP000753908">
    <property type="component" value="Unassembled WGS sequence"/>
</dbReference>
<dbReference type="Pfam" id="PF12729">
    <property type="entry name" value="4HB_MCP_1"/>
    <property type="match status" value="1"/>
</dbReference>
<keyword evidence="5" id="KW-1133">Transmembrane helix</keyword>
<keyword evidence="5" id="KW-0472">Membrane</keyword>
<comment type="similarity">
    <text evidence="2">Belongs to the methyl-accepting chemotaxis (MCP) protein family.</text>
</comment>
<evidence type="ECO:0000259" key="6">
    <source>
        <dbReference type="PROSITE" id="PS50111"/>
    </source>
</evidence>
<sequence>MFQGMTLQRQMFSAFLFMGLIVLIVALIGWSGTSRLTRHIQAIGDNAMPSAITLLRIDSGQTEIQSAERGLLNTRLEREQRDALTAAIEKAQQEVNTNFESYEVLPRSSEEDRLYKSFLRNWERWQQTSEEFRQLNTEFERSRTVNPFKTQIDLLTQEQENSPEFAAAAAASQLAERMVDQTIIQKEPAYNAVKASLDELINLNQNLGIRARKLAFQDVSQITFWVILGILIGPLTAILFGIYFSNTIARPLGKKITGVVEVAERISEGDLTSQVELASERDEIGKLLAAFHVMTQNLNSLIRQVQQSGIQITTSTTQIAASGKELEAAITEQLASTNEVVATAREIAINSDELVKTMDEVTDLSQSTANAASQGQKDLIRMQSTMRRLAEATTSISARLGVISEKANNINSIVITITKVADQTNLLSLNAAIEAEKAREYGLGFAVVAREIRRLADQTAVATLDIESMVKEMQSAVSTGVMEMDKFTKEVQRGVEDVGNIGSQLGQIIEQVQSLTPRFELVGQGMNTQSQSAQQISEAMIQLREASLQTADALRETNNALEQLDDAAQNLRQETSSFKVSNQIIDSRF</sequence>
<reference evidence="8" key="1">
    <citation type="submission" date="2021-05" db="EMBL/GenBank/DDBJ databases">
        <authorList>
            <person name="Pietrasiak N."/>
            <person name="Ward R."/>
            <person name="Stajich J.E."/>
            <person name="Kurbessoian T."/>
        </authorList>
    </citation>
    <scope>NUCLEOTIDE SEQUENCE</scope>
    <source>
        <strain evidence="8">CPER-KK1</strain>
    </source>
</reference>
<dbReference type="Gene3D" id="1.10.287.950">
    <property type="entry name" value="Methyl-accepting chemotaxis protein"/>
    <property type="match status" value="1"/>
</dbReference>
<dbReference type="Gene3D" id="6.10.340.10">
    <property type="match status" value="1"/>
</dbReference>
<protein>
    <submittedName>
        <fullName evidence="8">Methyl-accepting chemotaxis protein</fullName>
    </submittedName>
</protein>
<dbReference type="InterPro" id="IPR004089">
    <property type="entry name" value="MCPsignal_dom"/>
</dbReference>
<dbReference type="PANTHER" id="PTHR32089">
    <property type="entry name" value="METHYL-ACCEPTING CHEMOTAXIS PROTEIN MCPB"/>
    <property type="match status" value="1"/>
</dbReference>
<keyword evidence="5" id="KW-0812">Transmembrane</keyword>
<dbReference type="PROSITE" id="PS50885">
    <property type="entry name" value="HAMP"/>
    <property type="match status" value="1"/>
</dbReference>
<dbReference type="PANTHER" id="PTHR32089:SF120">
    <property type="entry name" value="METHYL-ACCEPTING CHEMOTAXIS PROTEIN TLPQ"/>
    <property type="match status" value="1"/>
</dbReference>
<dbReference type="Pfam" id="PF00015">
    <property type="entry name" value="MCPsignal"/>
    <property type="match status" value="1"/>
</dbReference>
<organism evidence="8 9">
    <name type="scientific">Symplocastrum torsivum CPER-KK1</name>
    <dbReference type="NCBI Taxonomy" id="450513"/>
    <lineage>
        <taxon>Bacteria</taxon>
        <taxon>Bacillati</taxon>
        <taxon>Cyanobacteriota</taxon>
        <taxon>Cyanophyceae</taxon>
        <taxon>Oscillatoriophycideae</taxon>
        <taxon>Oscillatoriales</taxon>
        <taxon>Microcoleaceae</taxon>
        <taxon>Symplocastrum</taxon>
    </lineage>
</organism>
<keyword evidence="1 3" id="KW-0807">Transducer</keyword>
<feature type="transmembrane region" description="Helical" evidence="5">
    <location>
        <begin position="222"/>
        <end position="244"/>
    </location>
</feature>
<dbReference type="CDD" id="cd06225">
    <property type="entry name" value="HAMP"/>
    <property type="match status" value="1"/>
</dbReference>
<evidence type="ECO:0000256" key="2">
    <source>
        <dbReference type="ARBA" id="ARBA00029447"/>
    </source>
</evidence>
<dbReference type="SMART" id="SM00283">
    <property type="entry name" value="MA"/>
    <property type="match status" value="1"/>
</dbReference>
<evidence type="ECO:0000256" key="3">
    <source>
        <dbReference type="PROSITE-ProRule" id="PRU00284"/>
    </source>
</evidence>
<dbReference type="PROSITE" id="PS50111">
    <property type="entry name" value="CHEMOTAXIS_TRANSDUC_2"/>
    <property type="match status" value="1"/>
</dbReference>
<evidence type="ECO:0000313" key="8">
    <source>
        <dbReference type="EMBL" id="MBW4545576.1"/>
    </source>
</evidence>
<accession>A0A951PLT8</accession>
<name>A0A951PLT8_9CYAN</name>
<feature type="coiled-coil region" evidence="4">
    <location>
        <begin position="544"/>
        <end position="574"/>
    </location>
</feature>
<gene>
    <name evidence="8" type="ORF">KME25_14180</name>
</gene>
<dbReference type="SMART" id="SM00304">
    <property type="entry name" value="HAMP"/>
    <property type="match status" value="1"/>
</dbReference>
<feature type="transmembrane region" description="Helical" evidence="5">
    <location>
        <begin position="12"/>
        <end position="30"/>
    </location>
</feature>
<evidence type="ECO:0000313" key="9">
    <source>
        <dbReference type="Proteomes" id="UP000753908"/>
    </source>
</evidence>
<keyword evidence="4" id="KW-0175">Coiled coil</keyword>
<evidence type="ECO:0000256" key="1">
    <source>
        <dbReference type="ARBA" id="ARBA00023224"/>
    </source>
</evidence>
<dbReference type="GO" id="GO:0007165">
    <property type="term" value="P:signal transduction"/>
    <property type="evidence" value="ECO:0007669"/>
    <property type="project" value="UniProtKB-KW"/>
</dbReference>
<comment type="caution">
    <text evidence="8">The sequence shown here is derived from an EMBL/GenBank/DDBJ whole genome shotgun (WGS) entry which is preliminary data.</text>
</comment>